<keyword evidence="3" id="KW-1185">Reference proteome</keyword>
<dbReference type="AlphaFoldDB" id="A0AAD3D625"/>
<evidence type="ECO:0000313" key="3">
    <source>
        <dbReference type="Proteomes" id="UP001054902"/>
    </source>
</evidence>
<reference evidence="2 3" key="1">
    <citation type="journal article" date="2021" name="Sci. Rep.">
        <title>The genome of the diatom Chaetoceros tenuissimus carries an ancient integrated fragment of an extant virus.</title>
        <authorList>
            <person name="Hongo Y."/>
            <person name="Kimura K."/>
            <person name="Takaki Y."/>
            <person name="Yoshida Y."/>
            <person name="Baba S."/>
            <person name="Kobayashi G."/>
            <person name="Nagasaki K."/>
            <person name="Hano T."/>
            <person name="Tomaru Y."/>
        </authorList>
    </citation>
    <scope>NUCLEOTIDE SEQUENCE [LARGE SCALE GENOMIC DNA]</scope>
    <source>
        <strain evidence="2 3">NIES-3715</strain>
    </source>
</reference>
<feature type="region of interest" description="Disordered" evidence="1">
    <location>
        <begin position="726"/>
        <end position="748"/>
    </location>
</feature>
<feature type="compositionally biased region" description="Polar residues" evidence="1">
    <location>
        <begin position="80"/>
        <end position="95"/>
    </location>
</feature>
<sequence length="748" mass="78400">MTNSENPNMPSLLMQAARSAAIADGLVPKKSSSGKSSASPANVSGGETKSSHENTVAAALAMVAAGNKNVKLPLAHGKPQESTLSNTPSANTAHSNGMPGLAPNNSSSVASAAQRIASQQLAALKPSSTTPVPSAAIPQTTSVPRAASSGSSGGKKKGPPLRRGKWTPEEEAYANRLIQEFKAGLLPLTDGTTLRTFLSKLLNCDPMRISKKFVGSNCIGKQVFRRRTADINRLTPEQIHQSRAELSELERRFLERVATTNRVKSSGVNNNSSNNNNSTASNVAAASAAAKIKIDDLETADGSTPPWLRPPNGFKHGTGAATAAAQLSSGSNKAAMAGRALLDNGSNKRNSLGSAMNKSGSAGLLALMEFQQRQNRNSAGLLSNNLQDSAQNLLAAAAAADGKNAGGDALSQLRNAQRLASNNSMTNLMLKAGLSRDQLSELVRNHRSSNSLSNLMERQSSLDALMSLDFQSLQSIDNLANLIQTGRGSQVPRSGMKNWQSDMNNSTNSLAAVAASIGSNGNLSKLADARRLQSEGRMENLIKSLSSGNVRGQNNTFSNTNFNSILQNMQSGGSSNNLLNSASAMSLANMLRENSSTGLTALRMQDGLAQRNSSVDDFLSLVASGDIPHQDPHLLNMPLQSVLQQQQQNGNSTAAQILAQQQLLQAANGGNNSLNRFSSLHGLGDSNGTDNVNNGHSLGDHIASFGGLGNQSSAASLLSKYASAQQFDSSDQGLKRKFEGNNQSPNKR</sequence>
<feature type="compositionally biased region" description="Low complexity" evidence="1">
    <location>
        <begin position="29"/>
        <end position="39"/>
    </location>
</feature>
<name>A0AAD3D625_9STRA</name>
<gene>
    <name evidence="2" type="ORF">CTEN210_13827</name>
</gene>
<feature type="compositionally biased region" description="Polar residues" evidence="1">
    <location>
        <begin position="116"/>
        <end position="143"/>
    </location>
</feature>
<organism evidence="2 3">
    <name type="scientific">Chaetoceros tenuissimus</name>
    <dbReference type="NCBI Taxonomy" id="426638"/>
    <lineage>
        <taxon>Eukaryota</taxon>
        <taxon>Sar</taxon>
        <taxon>Stramenopiles</taxon>
        <taxon>Ochrophyta</taxon>
        <taxon>Bacillariophyta</taxon>
        <taxon>Coscinodiscophyceae</taxon>
        <taxon>Chaetocerotophycidae</taxon>
        <taxon>Chaetocerotales</taxon>
        <taxon>Chaetocerotaceae</taxon>
        <taxon>Chaetoceros</taxon>
    </lineage>
</organism>
<feature type="region of interest" description="Disordered" evidence="1">
    <location>
        <begin position="73"/>
        <end position="167"/>
    </location>
</feature>
<proteinExistence type="predicted"/>
<feature type="compositionally biased region" description="Basic residues" evidence="1">
    <location>
        <begin position="154"/>
        <end position="165"/>
    </location>
</feature>
<comment type="caution">
    <text evidence="2">The sequence shown here is derived from an EMBL/GenBank/DDBJ whole genome shotgun (WGS) entry which is preliminary data.</text>
</comment>
<evidence type="ECO:0000256" key="1">
    <source>
        <dbReference type="SAM" id="MobiDB-lite"/>
    </source>
</evidence>
<feature type="compositionally biased region" description="Low complexity" evidence="1">
    <location>
        <begin position="102"/>
        <end position="113"/>
    </location>
</feature>
<feature type="region of interest" description="Disordered" evidence="1">
    <location>
        <begin position="24"/>
        <end position="53"/>
    </location>
</feature>
<evidence type="ECO:0000313" key="2">
    <source>
        <dbReference type="EMBL" id="GFH57351.1"/>
    </source>
</evidence>
<dbReference type="Proteomes" id="UP001054902">
    <property type="component" value="Unassembled WGS sequence"/>
</dbReference>
<dbReference type="PANTHER" id="PTHR35213">
    <property type="entry name" value="RING-TYPE DOMAIN-CONTAINING PROTEIN-RELATED"/>
    <property type="match status" value="1"/>
</dbReference>
<protein>
    <submittedName>
        <fullName evidence="2">Uncharacterized protein</fullName>
    </submittedName>
</protein>
<accession>A0AAD3D625</accession>
<dbReference type="EMBL" id="BLLK01000058">
    <property type="protein sequence ID" value="GFH57351.1"/>
    <property type="molecule type" value="Genomic_DNA"/>
</dbReference>
<dbReference type="PANTHER" id="PTHR35213:SF5">
    <property type="entry name" value="RING-TYPE DOMAIN-CONTAINING PROTEIN"/>
    <property type="match status" value="1"/>
</dbReference>